<proteinExistence type="predicted"/>
<evidence type="ECO:0008006" key="2">
    <source>
        <dbReference type="Google" id="ProtNLM"/>
    </source>
</evidence>
<accession>A0A2N9EPS7</accession>
<evidence type="ECO:0000313" key="1">
    <source>
        <dbReference type="EMBL" id="SPC76818.1"/>
    </source>
</evidence>
<reference evidence="1" key="1">
    <citation type="submission" date="2018-02" db="EMBL/GenBank/DDBJ databases">
        <authorList>
            <person name="Cohen D.B."/>
            <person name="Kent A.D."/>
        </authorList>
    </citation>
    <scope>NUCLEOTIDE SEQUENCE</scope>
</reference>
<dbReference type="EMBL" id="OIVN01000236">
    <property type="protein sequence ID" value="SPC76818.1"/>
    <property type="molecule type" value="Genomic_DNA"/>
</dbReference>
<dbReference type="PANTHER" id="PTHR33223">
    <property type="entry name" value="CCHC-TYPE DOMAIN-CONTAINING PROTEIN"/>
    <property type="match status" value="1"/>
</dbReference>
<gene>
    <name evidence="1" type="ORF">FSB_LOCUS4700</name>
</gene>
<dbReference type="PANTHER" id="PTHR33223:SF8">
    <property type="entry name" value="OS04G0172440 PROTEIN"/>
    <property type="match status" value="1"/>
</dbReference>
<organism evidence="1">
    <name type="scientific">Fagus sylvatica</name>
    <name type="common">Beechnut</name>
    <dbReference type="NCBI Taxonomy" id="28930"/>
    <lineage>
        <taxon>Eukaryota</taxon>
        <taxon>Viridiplantae</taxon>
        <taxon>Streptophyta</taxon>
        <taxon>Embryophyta</taxon>
        <taxon>Tracheophyta</taxon>
        <taxon>Spermatophyta</taxon>
        <taxon>Magnoliopsida</taxon>
        <taxon>eudicotyledons</taxon>
        <taxon>Gunneridae</taxon>
        <taxon>Pentapetalae</taxon>
        <taxon>rosids</taxon>
        <taxon>fabids</taxon>
        <taxon>Fagales</taxon>
        <taxon>Fagaceae</taxon>
        <taxon>Fagus</taxon>
    </lineage>
</organism>
<dbReference type="AlphaFoldDB" id="A0A2N9EPS7"/>
<name>A0A2N9EPS7_FAGSY</name>
<sequence length="195" mass="22561">MGGISSLPQVHLPPTFQIPKFDKFKGCSDPKQHLRRCLNLAKMEGLTEAQVLYAFPLSLSGHAAKWYYSLDVAKAKMWGVLIEEFIKQFSYNSMAYDAVHRGERMQAMFKGNCTSNDEWRRKRDDVMTHSHKKKFDDIQVTLSELFEALLENGYLKPLDPTPLPNPVPRSLKMNEYCAFHQKLGHKRNSCMRLKH</sequence>
<protein>
    <recommendedName>
        <fullName evidence="2">Retrotransposon gag domain-containing protein</fullName>
    </recommendedName>
</protein>